<dbReference type="SUPFAM" id="SSF49299">
    <property type="entry name" value="PKD domain"/>
    <property type="match status" value="1"/>
</dbReference>
<dbReference type="PATRIC" id="fig|1236046.5.peg.1003"/>
<reference evidence="4 5" key="2">
    <citation type="journal article" date="2015" name="MBio">
        <title>Genome-Resolved Metagenomic Analysis Reveals Roles for Candidate Phyla and Other Microbial Community Members in Biogeochemical Transformations in Oil Reservoirs.</title>
        <authorList>
            <person name="Hu P."/>
            <person name="Tom L."/>
            <person name="Singh A."/>
            <person name="Thomas B.C."/>
            <person name="Baker B.J."/>
            <person name="Piceno Y.M."/>
            <person name="Andersen G.L."/>
            <person name="Banfield J.F."/>
        </authorList>
    </citation>
    <scope>NUCLEOTIDE SEQUENCE [LARGE SCALE GENOMIC DNA]</scope>
</reference>
<dbReference type="PANTHER" id="PTHR24273:SF32">
    <property type="entry name" value="HYALIN"/>
    <property type="match status" value="1"/>
</dbReference>
<organism evidence="2 4">
    <name type="scientific">Mesotoga infera</name>
    <dbReference type="NCBI Taxonomy" id="1236046"/>
    <lineage>
        <taxon>Bacteria</taxon>
        <taxon>Thermotogati</taxon>
        <taxon>Thermotogota</taxon>
        <taxon>Thermotogae</taxon>
        <taxon>Kosmotogales</taxon>
        <taxon>Kosmotogaceae</taxon>
        <taxon>Mesotoga</taxon>
    </lineage>
</organism>
<sequence>MRKWFFWALLMVVVAVVFAIRLLPEMLNKPPVISIPDMIINEGDILSINLHDYSSDEKMASLTYRKLAGPGEIRDTFYTFSPSYQQSGKHTVTISVADEKELTAESTFAITVREVNRPPVLSIPDQIIAQNETVSIDLDEFAEDPDLDPLTYNISSGNGQIIGSSYTYRPDFATRTEERITITVSDGRGGNDDSTFLILNKAFITIPSTPSTDSTTIESATAVAITPEGTDASSRLATAETRNLPPVSSIPDQNLDQGNTLVLDLRTFLRDPENDPISIKISSGPGEVERSLYSYTSPEDDSGTKTVVLEISDGLNTVEDSFQISIATRNRVPVASNIPERTIEVNEQLTLNLSNYFSDPDGDPLSYQLVSGPGRITGSQYAFQSSDPGRYSATIRASDGKGGSVDRTAIFNVSQTNKPPTISILPRRISEGERLTINLSDHASDPDNDPLSYSLISGPGTIQGRTYTFDADYGSAGIYEAVISVSDGKGGSARTTLRIDIRESNRPPVLSIPGFTVAEGSKLVVDLNEYSFDPDNDDLSFEIVQGMGAIEGSRLIIEPGYEDYGFYTIVVSASDGRGGSANASFDLLVTDTNRPPEFNIPDQTTIVSRTLRLDLRQFSSDPDGDYLRYELIYGPGVLTGSIYSFIPEELGSNTVMLSANDLKGGEATATFTIVVR</sequence>
<feature type="domain" description="PKD/Chitinase" evidence="1">
    <location>
        <begin position="334"/>
        <end position="416"/>
    </location>
</feature>
<comment type="caution">
    <text evidence="2">The sequence shown here is derived from an EMBL/GenBank/DDBJ whole genome shotgun (WGS) entry which is preliminary data.</text>
</comment>
<accession>A0A124FUD9</accession>
<dbReference type="PANTHER" id="PTHR24273">
    <property type="entry name" value="FI04643P-RELATED"/>
    <property type="match status" value="1"/>
</dbReference>
<dbReference type="Proteomes" id="UP000055014">
    <property type="component" value="Unassembled WGS sequence"/>
</dbReference>
<feature type="domain" description="PKD/Chitinase" evidence="1">
    <location>
        <begin position="35"/>
        <end position="115"/>
    </location>
</feature>
<dbReference type="Pfam" id="PF17963">
    <property type="entry name" value="Big_9"/>
    <property type="match status" value="5"/>
</dbReference>
<dbReference type="Proteomes" id="UP000054260">
    <property type="component" value="Unassembled WGS sequence"/>
</dbReference>
<dbReference type="InterPro" id="IPR035986">
    <property type="entry name" value="PKD_dom_sf"/>
</dbReference>
<dbReference type="EMBL" id="LGGH01000023">
    <property type="protein sequence ID" value="KUK68287.1"/>
    <property type="molecule type" value="Genomic_DNA"/>
</dbReference>
<evidence type="ECO:0000313" key="2">
    <source>
        <dbReference type="EMBL" id="KUK68287.1"/>
    </source>
</evidence>
<dbReference type="Gene3D" id="2.60.40.10">
    <property type="entry name" value="Immunoglobulins"/>
    <property type="match status" value="2"/>
</dbReference>
<dbReference type="EMBL" id="LGGW01000008">
    <property type="protein sequence ID" value="KUK91142.1"/>
    <property type="molecule type" value="Genomic_DNA"/>
</dbReference>
<evidence type="ECO:0000259" key="1">
    <source>
        <dbReference type="SMART" id="SM00089"/>
    </source>
</evidence>
<dbReference type="AlphaFoldDB" id="A0A124FUD9"/>
<evidence type="ECO:0000313" key="5">
    <source>
        <dbReference type="Proteomes" id="UP000055014"/>
    </source>
</evidence>
<dbReference type="InterPro" id="IPR022409">
    <property type="entry name" value="PKD/Chitinase_dom"/>
</dbReference>
<feature type="domain" description="PKD/Chitinase" evidence="1">
    <location>
        <begin position="421"/>
        <end position="504"/>
    </location>
</feature>
<dbReference type="SMART" id="SM00089">
    <property type="entry name" value="PKD"/>
    <property type="match status" value="3"/>
</dbReference>
<name>A0A124FUD9_9BACT</name>
<reference evidence="2" key="1">
    <citation type="journal article" date="2015" name="MBio">
        <title>Genome-resolved metagenomic analysis reveals roles for candidate phyla and other microbial community members in biogeochemical transformations in oil reservoirs.</title>
        <authorList>
            <person name="Hu P."/>
            <person name="Tom L."/>
            <person name="Singh A."/>
            <person name="Thomas B.C."/>
            <person name="Baker B.J."/>
            <person name="Piceno Y.M."/>
            <person name="Andersen G.L."/>
            <person name="Banfield J.F."/>
        </authorList>
    </citation>
    <scope>NUCLEOTIDE SEQUENCE [LARGE SCALE GENOMIC DNA]</scope>
    <source>
        <strain evidence="2">46_47</strain>
        <strain evidence="3">46_70</strain>
    </source>
</reference>
<protein>
    <recommendedName>
        <fullName evidence="1">PKD/Chitinase domain-containing protein</fullName>
    </recommendedName>
</protein>
<proteinExistence type="predicted"/>
<evidence type="ECO:0000313" key="3">
    <source>
        <dbReference type="EMBL" id="KUK91142.1"/>
    </source>
</evidence>
<dbReference type="CDD" id="cd11304">
    <property type="entry name" value="Cadherin_repeat"/>
    <property type="match status" value="1"/>
</dbReference>
<dbReference type="InterPro" id="IPR013783">
    <property type="entry name" value="Ig-like_fold"/>
</dbReference>
<evidence type="ECO:0000313" key="4">
    <source>
        <dbReference type="Proteomes" id="UP000054260"/>
    </source>
</evidence>
<gene>
    <name evidence="2" type="ORF">XD86_0276</name>
    <name evidence="3" type="ORF">XE02_0175</name>
</gene>